<evidence type="ECO:0000313" key="1">
    <source>
        <dbReference type="EMBL" id="EGY52120.1"/>
    </source>
</evidence>
<name>G4CJ26_9NEIS</name>
<accession>G4CJ26</accession>
<proteinExistence type="predicted"/>
<organism evidence="1 2">
    <name type="scientific">Neisseria shayeganii 871</name>
    <dbReference type="NCBI Taxonomy" id="1032488"/>
    <lineage>
        <taxon>Bacteria</taxon>
        <taxon>Pseudomonadati</taxon>
        <taxon>Pseudomonadota</taxon>
        <taxon>Betaproteobacteria</taxon>
        <taxon>Neisseriales</taxon>
        <taxon>Neisseriaceae</taxon>
        <taxon>Neisseria</taxon>
    </lineage>
</organism>
<comment type="caution">
    <text evidence="1">The sequence shown here is derived from an EMBL/GenBank/DDBJ whole genome shotgun (WGS) entry which is preliminary data.</text>
</comment>
<protein>
    <submittedName>
        <fullName evidence="1">Uncharacterized protein</fullName>
    </submittedName>
</protein>
<reference evidence="1 2" key="1">
    <citation type="submission" date="2011-05" db="EMBL/GenBank/DDBJ databases">
        <authorList>
            <person name="Muzny D."/>
            <person name="Qin X."/>
            <person name="Deng J."/>
            <person name="Jiang H."/>
            <person name="Liu Y."/>
            <person name="Qu J."/>
            <person name="Song X.-Z."/>
            <person name="Zhang L."/>
            <person name="Thornton R."/>
            <person name="Coyle M."/>
            <person name="Francisco L."/>
            <person name="Jackson L."/>
            <person name="Javaid M."/>
            <person name="Korchina V."/>
            <person name="Kovar C."/>
            <person name="Mata R."/>
            <person name="Mathew T."/>
            <person name="Ngo R."/>
            <person name="Nguyen L."/>
            <person name="Nguyen N."/>
            <person name="Okwuonu G."/>
            <person name="Ongeri F."/>
            <person name="Pham C."/>
            <person name="Simmons D."/>
            <person name="Wilczek-Boney K."/>
            <person name="Hale W."/>
            <person name="Jakkamsetti A."/>
            <person name="Pham P."/>
            <person name="Ruth R."/>
            <person name="San Lucas F."/>
            <person name="Warren J."/>
            <person name="Zhang J."/>
            <person name="Zhao Z."/>
            <person name="Zhou C."/>
            <person name="Zhu D."/>
            <person name="Lee S."/>
            <person name="Bess C."/>
            <person name="Blankenburg K."/>
            <person name="Forbes L."/>
            <person name="Fu Q."/>
            <person name="Gubbala S."/>
            <person name="Hirani K."/>
            <person name="Jayaseelan J.C."/>
            <person name="Lara F."/>
            <person name="Munidasa M."/>
            <person name="Palculict T."/>
            <person name="Patil S."/>
            <person name="Pu L.-L."/>
            <person name="Saada N."/>
            <person name="Tang L."/>
            <person name="Weissenberger G."/>
            <person name="Zhu Y."/>
            <person name="Hemphill L."/>
            <person name="Shang Y."/>
            <person name="Youmans B."/>
            <person name="Ayvaz T."/>
            <person name="Ross M."/>
            <person name="Santibanez J."/>
            <person name="Aqrawi P."/>
            <person name="Gross S."/>
            <person name="Joshi V."/>
            <person name="Fowler G."/>
            <person name="Nazareth L."/>
            <person name="Reid J."/>
            <person name="Worley K."/>
            <person name="Petrosino J."/>
            <person name="Highlander S."/>
            <person name="Gibbs R."/>
        </authorList>
    </citation>
    <scope>NUCLEOTIDE SEQUENCE [LARGE SCALE GENOMIC DNA]</scope>
    <source>
        <strain evidence="1 2">871</strain>
    </source>
</reference>
<keyword evidence="2" id="KW-1185">Reference proteome</keyword>
<dbReference type="AlphaFoldDB" id="G4CJ26"/>
<evidence type="ECO:0000313" key="2">
    <source>
        <dbReference type="Proteomes" id="UP000003019"/>
    </source>
</evidence>
<dbReference type="HOGENOM" id="CLU_3138165_0_0_4"/>
<sequence>MNCIHIWGFCKGLRGYLKAFPLSGSLPYKLKTAWAETARISLRRRRTNL</sequence>
<dbReference type="EMBL" id="AGAY01000059">
    <property type="protein sequence ID" value="EGY52120.1"/>
    <property type="molecule type" value="Genomic_DNA"/>
</dbReference>
<gene>
    <name evidence="1" type="ORF">HMPREF9371_1615</name>
</gene>
<dbReference type="Proteomes" id="UP000003019">
    <property type="component" value="Unassembled WGS sequence"/>
</dbReference>